<evidence type="ECO:0000313" key="2">
    <source>
        <dbReference type="Proteomes" id="UP001180020"/>
    </source>
</evidence>
<accession>A0AAV9EE21</accession>
<dbReference type="GO" id="GO:0006303">
    <property type="term" value="P:double-strand break repair via nonhomologous end joining"/>
    <property type="evidence" value="ECO:0007669"/>
    <property type="project" value="TreeGrafter"/>
</dbReference>
<dbReference type="GO" id="GO:0003684">
    <property type="term" value="F:damaged DNA binding"/>
    <property type="evidence" value="ECO:0007669"/>
    <property type="project" value="TreeGrafter"/>
</dbReference>
<sequence length="65" mass="7571">MPRGLPFSVDTWTPSSQSKRHHFLTHAHRDHTHNLSIGPTNPIYCTNITKNLLHHHHHHHPPIII</sequence>
<dbReference type="EMBL" id="JAUJYO010000008">
    <property type="protein sequence ID" value="KAK1310297.1"/>
    <property type="molecule type" value="Genomic_DNA"/>
</dbReference>
<proteinExistence type="predicted"/>
<comment type="caution">
    <text evidence="1">The sequence shown here is derived from an EMBL/GenBank/DDBJ whole genome shotgun (WGS) entry which is preliminary data.</text>
</comment>
<gene>
    <name evidence="1" type="ORF">QJS10_CPA08g01002</name>
</gene>
<evidence type="ECO:0000313" key="1">
    <source>
        <dbReference type="EMBL" id="KAK1310297.1"/>
    </source>
</evidence>
<keyword evidence="2" id="KW-1185">Reference proteome</keyword>
<dbReference type="AlphaFoldDB" id="A0AAV9EE21"/>
<reference evidence="1" key="2">
    <citation type="submission" date="2023-06" db="EMBL/GenBank/DDBJ databases">
        <authorList>
            <person name="Ma L."/>
            <person name="Liu K.-W."/>
            <person name="Li Z."/>
            <person name="Hsiao Y.-Y."/>
            <person name="Qi Y."/>
            <person name="Fu T."/>
            <person name="Tang G."/>
            <person name="Zhang D."/>
            <person name="Sun W.-H."/>
            <person name="Liu D.-K."/>
            <person name="Li Y."/>
            <person name="Chen G.-Z."/>
            <person name="Liu X.-D."/>
            <person name="Liao X.-Y."/>
            <person name="Jiang Y.-T."/>
            <person name="Yu X."/>
            <person name="Hao Y."/>
            <person name="Huang J."/>
            <person name="Zhao X.-W."/>
            <person name="Ke S."/>
            <person name="Chen Y.-Y."/>
            <person name="Wu W.-L."/>
            <person name="Hsu J.-L."/>
            <person name="Lin Y.-F."/>
            <person name="Huang M.-D."/>
            <person name="Li C.-Y."/>
            <person name="Huang L."/>
            <person name="Wang Z.-W."/>
            <person name="Zhao X."/>
            <person name="Zhong W.-Y."/>
            <person name="Peng D.-H."/>
            <person name="Ahmad S."/>
            <person name="Lan S."/>
            <person name="Zhang J.-S."/>
            <person name="Tsai W.-C."/>
            <person name="Van De Peer Y."/>
            <person name="Liu Z.-J."/>
        </authorList>
    </citation>
    <scope>NUCLEOTIDE SEQUENCE</scope>
    <source>
        <strain evidence="1">CP</strain>
        <tissue evidence="1">Leaves</tissue>
    </source>
</reference>
<dbReference type="Proteomes" id="UP001180020">
    <property type="component" value="Unassembled WGS sequence"/>
</dbReference>
<dbReference type="Gene3D" id="3.60.15.10">
    <property type="entry name" value="Ribonuclease Z/Hydroxyacylglutathione hydrolase-like"/>
    <property type="match status" value="1"/>
</dbReference>
<dbReference type="PANTHER" id="PTHR23240">
    <property type="entry name" value="DNA CROSS-LINK REPAIR PROTEIN PSO2/SNM1-RELATED"/>
    <property type="match status" value="1"/>
</dbReference>
<dbReference type="GO" id="GO:0036297">
    <property type="term" value="P:interstrand cross-link repair"/>
    <property type="evidence" value="ECO:0007669"/>
    <property type="project" value="TreeGrafter"/>
</dbReference>
<organism evidence="1 2">
    <name type="scientific">Acorus calamus</name>
    <name type="common">Sweet flag</name>
    <dbReference type="NCBI Taxonomy" id="4465"/>
    <lineage>
        <taxon>Eukaryota</taxon>
        <taxon>Viridiplantae</taxon>
        <taxon>Streptophyta</taxon>
        <taxon>Embryophyta</taxon>
        <taxon>Tracheophyta</taxon>
        <taxon>Spermatophyta</taxon>
        <taxon>Magnoliopsida</taxon>
        <taxon>Liliopsida</taxon>
        <taxon>Acoraceae</taxon>
        <taxon>Acorus</taxon>
    </lineage>
</organism>
<dbReference type="InterPro" id="IPR036866">
    <property type="entry name" value="RibonucZ/Hydroxyglut_hydro"/>
</dbReference>
<protein>
    <submittedName>
        <fullName evidence="1">Uncharacterized protein</fullName>
    </submittedName>
</protein>
<name>A0AAV9EE21_ACOCL</name>
<reference evidence="1" key="1">
    <citation type="journal article" date="2023" name="Nat. Commun.">
        <title>Diploid and tetraploid genomes of Acorus and the evolution of monocots.</title>
        <authorList>
            <person name="Ma L."/>
            <person name="Liu K.W."/>
            <person name="Li Z."/>
            <person name="Hsiao Y.Y."/>
            <person name="Qi Y."/>
            <person name="Fu T."/>
            <person name="Tang G.D."/>
            <person name="Zhang D."/>
            <person name="Sun W.H."/>
            <person name="Liu D.K."/>
            <person name="Li Y."/>
            <person name="Chen G.Z."/>
            <person name="Liu X.D."/>
            <person name="Liao X.Y."/>
            <person name="Jiang Y.T."/>
            <person name="Yu X."/>
            <person name="Hao Y."/>
            <person name="Huang J."/>
            <person name="Zhao X.W."/>
            <person name="Ke S."/>
            <person name="Chen Y.Y."/>
            <person name="Wu W.L."/>
            <person name="Hsu J.L."/>
            <person name="Lin Y.F."/>
            <person name="Huang M.D."/>
            <person name="Li C.Y."/>
            <person name="Huang L."/>
            <person name="Wang Z.W."/>
            <person name="Zhao X."/>
            <person name="Zhong W.Y."/>
            <person name="Peng D.H."/>
            <person name="Ahmad S."/>
            <person name="Lan S."/>
            <person name="Zhang J.S."/>
            <person name="Tsai W.C."/>
            <person name="Van de Peer Y."/>
            <person name="Liu Z.J."/>
        </authorList>
    </citation>
    <scope>NUCLEOTIDE SEQUENCE</scope>
    <source>
        <strain evidence="1">CP</strain>
    </source>
</reference>
<dbReference type="PANTHER" id="PTHR23240:SF31">
    <property type="entry name" value="DNA REPAIR METALLO-BETA-LACTAMASE FAMILY PROTEIN"/>
    <property type="match status" value="1"/>
</dbReference>
<dbReference type="GO" id="GO:0035312">
    <property type="term" value="F:5'-3' DNA exonuclease activity"/>
    <property type="evidence" value="ECO:0007669"/>
    <property type="project" value="TreeGrafter"/>
</dbReference>